<dbReference type="PANTHER" id="PTHR12109:SF5">
    <property type="entry name" value="RING-TYPE DOMAIN-CONTAINING PROTEIN"/>
    <property type="match status" value="1"/>
</dbReference>
<dbReference type="AlphaFoldDB" id="A0A6C0KS52"/>
<feature type="domain" description="RING-type" evidence="4">
    <location>
        <begin position="181"/>
        <end position="225"/>
    </location>
</feature>
<evidence type="ECO:0000256" key="2">
    <source>
        <dbReference type="ARBA" id="ARBA00022771"/>
    </source>
</evidence>
<accession>A0A6C0KS52</accession>
<evidence type="ECO:0000256" key="3">
    <source>
        <dbReference type="ARBA" id="ARBA00022833"/>
    </source>
</evidence>
<dbReference type="SUPFAM" id="SSF57850">
    <property type="entry name" value="RING/U-box"/>
    <property type="match status" value="1"/>
</dbReference>
<dbReference type="PANTHER" id="PTHR12109">
    <property type="entry name" value="RING FINGER PROTEIN 141-RELATED"/>
    <property type="match status" value="1"/>
</dbReference>
<organism evidence="5">
    <name type="scientific">viral metagenome</name>
    <dbReference type="NCBI Taxonomy" id="1070528"/>
    <lineage>
        <taxon>unclassified sequences</taxon>
        <taxon>metagenomes</taxon>
        <taxon>organismal metagenomes</taxon>
    </lineage>
</organism>
<evidence type="ECO:0000259" key="4">
    <source>
        <dbReference type="PROSITE" id="PS50089"/>
    </source>
</evidence>
<sequence>MPCCSYCSNPNHNIRNCDSPTISIHYDNLKNIFVEVNTNTLFPQLNKFNYINRICRIYNANILKAVSVKYAYSLSNLNKHIYAANIYNHFIQLIQIPSEQYLNEEDELTWFIDRAPQRNINNNMFIPINPLRSNLLNYLEYIAAQDEFIPFTENLQQNKFKITPIVSRYKTGEKKDLDNECPICYENLKNEDIVTLNCNHHFCKTCIINTLKTNKNGEPSCALCRETICSMLVPNGETYDSVAEYCVL</sequence>
<dbReference type="GO" id="GO:0008270">
    <property type="term" value="F:zinc ion binding"/>
    <property type="evidence" value="ECO:0007669"/>
    <property type="project" value="UniProtKB-KW"/>
</dbReference>
<dbReference type="PROSITE" id="PS00518">
    <property type="entry name" value="ZF_RING_1"/>
    <property type="match status" value="1"/>
</dbReference>
<proteinExistence type="predicted"/>
<dbReference type="Pfam" id="PF13639">
    <property type="entry name" value="zf-RING_2"/>
    <property type="match status" value="1"/>
</dbReference>
<keyword evidence="3" id="KW-0862">Zinc</keyword>
<protein>
    <recommendedName>
        <fullName evidence="4">RING-type domain-containing protein</fullName>
    </recommendedName>
</protein>
<dbReference type="InterPro" id="IPR017907">
    <property type="entry name" value="Znf_RING_CS"/>
</dbReference>
<evidence type="ECO:0000313" key="5">
    <source>
        <dbReference type="EMBL" id="QHU19254.1"/>
    </source>
</evidence>
<dbReference type="InterPro" id="IPR013083">
    <property type="entry name" value="Znf_RING/FYVE/PHD"/>
</dbReference>
<dbReference type="Gene3D" id="3.30.40.10">
    <property type="entry name" value="Zinc/RING finger domain, C3HC4 (zinc finger)"/>
    <property type="match status" value="1"/>
</dbReference>
<dbReference type="EMBL" id="MN740946">
    <property type="protein sequence ID" value="QHU19254.1"/>
    <property type="molecule type" value="Genomic_DNA"/>
</dbReference>
<reference evidence="5" key="1">
    <citation type="journal article" date="2020" name="Nature">
        <title>Giant virus diversity and host interactions through global metagenomics.</title>
        <authorList>
            <person name="Schulz F."/>
            <person name="Roux S."/>
            <person name="Paez-Espino D."/>
            <person name="Jungbluth S."/>
            <person name="Walsh D.A."/>
            <person name="Denef V.J."/>
            <person name="McMahon K.D."/>
            <person name="Konstantinidis K.T."/>
            <person name="Eloe-Fadrosh E.A."/>
            <person name="Kyrpides N.C."/>
            <person name="Woyke T."/>
        </authorList>
    </citation>
    <scope>NUCLEOTIDE SEQUENCE</scope>
    <source>
        <strain evidence="5">GVMAG-S-3300013014-104</strain>
    </source>
</reference>
<dbReference type="InterPro" id="IPR001841">
    <property type="entry name" value="Znf_RING"/>
</dbReference>
<evidence type="ECO:0000256" key="1">
    <source>
        <dbReference type="ARBA" id="ARBA00022723"/>
    </source>
</evidence>
<dbReference type="PROSITE" id="PS50089">
    <property type="entry name" value="ZF_RING_2"/>
    <property type="match status" value="1"/>
</dbReference>
<keyword evidence="1" id="KW-0479">Metal-binding</keyword>
<dbReference type="InterPro" id="IPR047126">
    <property type="entry name" value="RNF141-like"/>
</dbReference>
<keyword evidence="2" id="KW-0863">Zinc-finger</keyword>
<name>A0A6C0KS52_9ZZZZ</name>
<dbReference type="SMART" id="SM00184">
    <property type="entry name" value="RING"/>
    <property type="match status" value="1"/>
</dbReference>